<dbReference type="SUPFAM" id="SSF51735">
    <property type="entry name" value="NAD(P)-binding Rossmann-fold domains"/>
    <property type="match status" value="1"/>
</dbReference>
<evidence type="ECO:0000259" key="3">
    <source>
        <dbReference type="Pfam" id="PF22725"/>
    </source>
</evidence>
<dbReference type="InterPro" id="IPR055170">
    <property type="entry name" value="GFO_IDH_MocA-like_dom"/>
</dbReference>
<dbReference type="InterPro" id="IPR000683">
    <property type="entry name" value="Gfo/Idh/MocA-like_OxRdtase_N"/>
</dbReference>
<keyword evidence="1" id="KW-0560">Oxidoreductase</keyword>
<dbReference type="EMBL" id="JBHTBW010000078">
    <property type="protein sequence ID" value="MFC7443097.1"/>
    <property type="molecule type" value="Genomic_DNA"/>
</dbReference>
<dbReference type="SUPFAM" id="SSF55347">
    <property type="entry name" value="Glyceraldehyde-3-phosphate dehydrogenase-like, C-terminal domain"/>
    <property type="match status" value="1"/>
</dbReference>
<comment type="caution">
    <text evidence="4">The sequence shown here is derived from an EMBL/GenBank/DDBJ whole genome shotgun (WGS) entry which is preliminary data.</text>
</comment>
<dbReference type="Proteomes" id="UP001596500">
    <property type="component" value="Unassembled WGS sequence"/>
</dbReference>
<dbReference type="Gene3D" id="3.30.360.10">
    <property type="entry name" value="Dihydrodipicolinate Reductase, domain 2"/>
    <property type="match status" value="1"/>
</dbReference>
<accession>A0ABW2RQ08</accession>
<dbReference type="PANTHER" id="PTHR43818:SF11">
    <property type="entry name" value="BCDNA.GH03377"/>
    <property type="match status" value="1"/>
</dbReference>
<keyword evidence="5" id="KW-1185">Reference proteome</keyword>
<proteinExistence type="predicted"/>
<organism evidence="4 5">
    <name type="scientific">Laceyella putida</name>
    <dbReference type="NCBI Taxonomy" id="110101"/>
    <lineage>
        <taxon>Bacteria</taxon>
        <taxon>Bacillati</taxon>
        <taxon>Bacillota</taxon>
        <taxon>Bacilli</taxon>
        <taxon>Bacillales</taxon>
        <taxon>Thermoactinomycetaceae</taxon>
        <taxon>Laceyella</taxon>
    </lineage>
</organism>
<dbReference type="Pfam" id="PF22725">
    <property type="entry name" value="GFO_IDH_MocA_C3"/>
    <property type="match status" value="1"/>
</dbReference>
<dbReference type="InterPro" id="IPR050463">
    <property type="entry name" value="Gfo/Idh/MocA_oxidrdct_glycsds"/>
</dbReference>
<sequence>MKKCKVGIIGCGVISGIYMQNIKEYPHLELVACADLVMETAQKRAEEFHIPKVCTVDELLSDPDIDIVVNLTIPAAHGQICLRALEAGKHVYVEKPLAATREEGRKILESAKQKGLRVACAPETFLGGGIQTCRQLIEDGDIGTPIAATGNMLYGGPDAWHPNPHFFFQPGAGPLFDMGPYYLTALVTLLGPIKQIMAQTKISFPERKARVTGETIKVNTPTHVTGILEFANGTLGTVIFSFDVKGGHHLPNIEIYGTEGTIRVPDPNTFGGPVLIKRVGNEEWAEVEIKRAYTDNSRGIGVAEMALAILEDRPHRANGDLAYHILDAMYAFYDSAEKQQPHLLESRCEVPAIMPHRLF</sequence>
<dbReference type="Gene3D" id="3.40.50.720">
    <property type="entry name" value="NAD(P)-binding Rossmann-like Domain"/>
    <property type="match status" value="1"/>
</dbReference>
<feature type="domain" description="GFO/IDH/MocA-like oxidoreductase" evidence="3">
    <location>
        <begin position="130"/>
        <end position="263"/>
    </location>
</feature>
<dbReference type="RefSeq" id="WP_379867426.1">
    <property type="nucleotide sequence ID" value="NZ_JBHTBW010000078.1"/>
</dbReference>
<protein>
    <submittedName>
        <fullName evidence="4">Gfo/Idh/MocA family protein</fullName>
    </submittedName>
</protein>
<dbReference type="Pfam" id="PF01408">
    <property type="entry name" value="GFO_IDH_MocA"/>
    <property type="match status" value="1"/>
</dbReference>
<evidence type="ECO:0000313" key="5">
    <source>
        <dbReference type="Proteomes" id="UP001596500"/>
    </source>
</evidence>
<feature type="domain" description="Gfo/Idh/MocA-like oxidoreductase N-terminal" evidence="2">
    <location>
        <begin position="5"/>
        <end position="119"/>
    </location>
</feature>
<name>A0ABW2RQ08_9BACL</name>
<evidence type="ECO:0000256" key="1">
    <source>
        <dbReference type="ARBA" id="ARBA00023002"/>
    </source>
</evidence>
<reference evidence="5" key="1">
    <citation type="journal article" date="2019" name="Int. J. Syst. Evol. Microbiol.">
        <title>The Global Catalogue of Microorganisms (GCM) 10K type strain sequencing project: providing services to taxonomists for standard genome sequencing and annotation.</title>
        <authorList>
            <consortium name="The Broad Institute Genomics Platform"/>
            <consortium name="The Broad Institute Genome Sequencing Center for Infectious Disease"/>
            <person name="Wu L."/>
            <person name="Ma J."/>
        </authorList>
    </citation>
    <scope>NUCLEOTIDE SEQUENCE [LARGE SCALE GENOMIC DNA]</scope>
    <source>
        <strain evidence="5">CGMCC 1.12942</strain>
    </source>
</reference>
<evidence type="ECO:0000259" key="2">
    <source>
        <dbReference type="Pfam" id="PF01408"/>
    </source>
</evidence>
<dbReference type="PANTHER" id="PTHR43818">
    <property type="entry name" value="BCDNA.GH03377"/>
    <property type="match status" value="1"/>
</dbReference>
<dbReference type="InterPro" id="IPR036291">
    <property type="entry name" value="NAD(P)-bd_dom_sf"/>
</dbReference>
<evidence type="ECO:0000313" key="4">
    <source>
        <dbReference type="EMBL" id="MFC7443097.1"/>
    </source>
</evidence>
<gene>
    <name evidence="4" type="ORF">ACFQNG_18695</name>
</gene>